<keyword evidence="3" id="KW-1185">Reference proteome</keyword>
<reference evidence="2 3" key="1">
    <citation type="submission" date="2022-12" db="EMBL/GenBank/DDBJ databases">
        <title>Chromosome-level genome of Tegillarca granosa.</title>
        <authorList>
            <person name="Kim J."/>
        </authorList>
    </citation>
    <scope>NUCLEOTIDE SEQUENCE [LARGE SCALE GENOMIC DNA]</scope>
    <source>
        <strain evidence="2">Teg-2019</strain>
        <tissue evidence="2">Adductor muscle</tissue>
    </source>
</reference>
<dbReference type="InterPro" id="IPR050960">
    <property type="entry name" value="AB_hydrolase_4_sf"/>
</dbReference>
<evidence type="ECO:0000313" key="2">
    <source>
        <dbReference type="EMBL" id="KAJ8321649.1"/>
    </source>
</evidence>
<dbReference type="EMBL" id="JARBDR010000018">
    <property type="protein sequence ID" value="KAJ8321649.1"/>
    <property type="molecule type" value="Genomic_DNA"/>
</dbReference>
<feature type="transmembrane region" description="Helical" evidence="1">
    <location>
        <begin position="14"/>
        <end position="34"/>
    </location>
</feature>
<protein>
    <recommendedName>
        <fullName evidence="4">ATP synthase F0 subunit 8</fullName>
    </recommendedName>
</protein>
<accession>A0ABQ9FWM5</accession>
<evidence type="ECO:0000256" key="1">
    <source>
        <dbReference type="SAM" id="Phobius"/>
    </source>
</evidence>
<keyword evidence="1" id="KW-0472">Membrane</keyword>
<evidence type="ECO:0000313" key="3">
    <source>
        <dbReference type="Proteomes" id="UP001217089"/>
    </source>
</evidence>
<organism evidence="2 3">
    <name type="scientific">Tegillarca granosa</name>
    <name type="common">Malaysian cockle</name>
    <name type="synonym">Anadara granosa</name>
    <dbReference type="NCBI Taxonomy" id="220873"/>
    <lineage>
        <taxon>Eukaryota</taxon>
        <taxon>Metazoa</taxon>
        <taxon>Spiralia</taxon>
        <taxon>Lophotrochozoa</taxon>
        <taxon>Mollusca</taxon>
        <taxon>Bivalvia</taxon>
        <taxon>Autobranchia</taxon>
        <taxon>Pteriomorphia</taxon>
        <taxon>Arcoida</taxon>
        <taxon>Arcoidea</taxon>
        <taxon>Arcidae</taxon>
        <taxon>Tegillarca</taxon>
    </lineage>
</organism>
<dbReference type="Proteomes" id="UP001217089">
    <property type="component" value="Unassembled WGS sequence"/>
</dbReference>
<dbReference type="PANTHER" id="PTHR10794">
    <property type="entry name" value="ABHYDROLASE DOMAIN-CONTAINING PROTEIN"/>
    <property type="match status" value="1"/>
</dbReference>
<proteinExistence type="predicted"/>
<keyword evidence="1" id="KW-0812">Transmembrane</keyword>
<name>A0ABQ9FWM5_TEGGR</name>
<evidence type="ECO:0008006" key="4">
    <source>
        <dbReference type="Google" id="ProtNLM"/>
    </source>
</evidence>
<comment type="caution">
    <text evidence="2">The sequence shown here is derived from an EMBL/GenBank/DDBJ whole genome shotgun (WGS) entry which is preliminary data.</text>
</comment>
<sequence length="124" mass="14491">MELLTDLSLYWQQYPSAIIVLVFAICYVIYYNLFVVKVPHLACKDEKFRRFLLEHCPAVTEKFKPTIWCFESRAQTIIGSFIKSSPKITYDSELVIMPDGGQIILDWYENENKDCRILNVSLNS</sequence>
<gene>
    <name evidence="2" type="ORF">KUTeg_000120</name>
</gene>
<dbReference type="PANTHER" id="PTHR10794:SF63">
    <property type="entry name" value="ALPHA_BETA HYDROLASE 1, ISOFORM A"/>
    <property type="match status" value="1"/>
</dbReference>
<keyword evidence="1" id="KW-1133">Transmembrane helix</keyword>